<reference evidence="2" key="1">
    <citation type="submission" date="2019-02" db="EMBL/GenBank/DDBJ databases">
        <authorList>
            <person name="Gruber-Vodicka R. H."/>
            <person name="Seah K. B. B."/>
        </authorList>
    </citation>
    <scope>NUCLEOTIDE SEQUENCE</scope>
    <source>
        <strain evidence="2">BECK_M6</strain>
    </source>
</reference>
<keyword evidence="1" id="KW-0812">Transmembrane</keyword>
<accession>A0A450UFC1</accession>
<keyword evidence="1" id="KW-0472">Membrane</keyword>
<organism evidence="2">
    <name type="scientific">Candidatus Kentrum sp. LFY</name>
    <dbReference type="NCBI Taxonomy" id="2126342"/>
    <lineage>
        <taxon>Bacteria</taxon>
        <taxon>Pseudomonadati</taxon>
        <taxon>Pseudomonadota</taxon>
        <taxon>Gammaproteobacteria</taxon>
        <taxon>Candidatus Kentrum</taxon>
    </lineage>
</organism>
<evidence type="ECO:0008006" key="3">
    <source>
        <dbReference type="Google" id="ProtNLM"/>
    </source>
</evidence>
<gene>
    <name evidence="2" type="ORF">BECKLFY1418A_GA0070994_10152</name>
</gene>
<protein>
    <recommendedName>
        <fullName evidence="3">Tetratricopeptide repeat-containing protein</fullName>
    </recommendedName>
</protein>
<dbReference type="EMBL" id="CAADFH010000015">
    <property type="protein sequence ID" value="VFJ91255.1"/>
    <property type="molecule type" value="Genomic_DNA"/>
</dbReference>
<keyword evidence="1" id="KW-1133">Transmembrane helix</keyword>
<dbReference type="AlphaFoldDB" id="A0A450UFC1"/>
<evidence type="ECO:0000313" key="2">
    <source>
        <dbReference type="EMBL" id="VFJ91255.1"/>
    </source>
</evidence>
<sequence>MTLSLKKTFAIGMGVVIPVSITAILYVIRQPTVQGIANKESLMMRLNELGSAALAEGRLEVAKDYHQRCADLFISRSALQMNQVLTVLYYHRIMVHWSEAKPR</sequence>
<evidence type="ECO:0000256" key="1">
    <source>
        <dbReference type="SAM" id="Phobius"/>
    </source>
</evidence>
<proteinExistence type="predicted"/>
<feature type="transmembrane region" description="Helical" evidence="1">
    <location>
        <begin position="9"/>
        <end position="28"/>
    </location>
</feature>
<name>A0A450UFC1_9GAMM</name>